<dbReference type="PANTHER" id="PTHR36536">
    <property type="entry name" value="UPF0111 PROTEIN HI_1603"/>
    <property type="match status" value="1"/>
</dbReference>
<protein>
    <submittedName>
        <fullName evidence="2">TIGR00153 family protein</fullName>
    </submittedName>
</protein>
<dbReference type="InterPro" id="IPR038078">
    <property type="entry name" value="PhoU-like_sf"/>
</dbReference>
<dbReference type="InterPro" id="IPR018445">
    <property type="entry name" value="Put_Phosphate_transp_reg"/>
</dbReference>
<comment type="caution">
    <text evidence="2">The sequence shown here is derived from an EMBL/GenBank/DDBJ whole genome shotgun (WGS) entry which is preliminary data.</text>
</comment>
<dbReference type="SUPFAM" id="SSF109755">
    <property type="entry name" value="PhoU-like"/>
    <property type="match status" value="1"/>
</dbReference>
<evidence type="ECO:0000256" key="1">
    <source>
        <dbReference type="ARBA" id="ARBA00008591"/>
    </source>
</evidence>
<dbReference type="EMBL" id="PGCK01000003">
    <property type="protein sequence ID" value="MCD1294484.1"/>
    <property type="molecule type" value="Genomic_DNA"/>
</dbReference>
<proteinExistence type="inferred from homology"/>
<name>A0AAP2RBJ3_9EURY</name>
<dbReference type="AlphaFoldDB" id="A0AAP2RBJ3"/>
<evidence type="ECO:0000313" key="3">
    <source>
        <dbReference type="Proteomes" id="UP001320159"/>
    </source>
</evidence>
<dbReference type="RefSeq" id="WP_230741312.1">
    <property type="nucleotide sequence ID" value="NZ_PGCK01000003.1"/>
</dbReference>
<dbReference type="InterPro" id="IPR002727">
    <property type="entry name" value="DUF47"/>
</dbReference>
<organism evidence="2 3">
    <name type="scientific">Methanooceanicella nereidis</name>
    <dbReference type="NCBI Taxonomy" id="2052831"/>
    <lineage>
        <taxon>Archaea</taxon>
        <taxon>Methanobacteriati</taxon>
        <taxon>Methanobacteriota</taxon>
        <taxon>Stenosarchaea group</taxon>
        <taxon>Methanomicrobia</taxon>
        <taxon>Methanocellales</taxon>
        <taxon>Methanocellaceae</taxon>
        <taxon>Methanooceanicella</taxon>
    </lineage>
</organism>
<dbReference type="NCBIfam" id="TIGR00153">
    <property type="entry name" value="TIGR00153 family protein"/>
    <property type="match status" value="1"/>
</dbReference>
<dbReference type="Gene3D" id="1.20.58.220">
    <property type="entry name" value="Phosphate transport system protein phou homolog 2, domain 2"/>
    <property type="match status" value="1"/>
</dbReference>
<comment type="similarity">
    <text evidence="1">Belongs to the UPF0111 family.</text>
</comment>
<keyword evidence="3" id="KW-1185">Reference proteome</keyword>
<accession>A0AAP2RBJ3</accession>
<dbReference type="Proteomes" id="UP001320159">
    <property type="component" value="Unassembled WGS sequence"/>
</dbReference>
<gene>
    <name evidence="2" type="ORF">CUJ83_05655</name>
</gene>
<reference evidence="2 3" key="1">
    <citation type="submission" date="2017-11" db="EMBL/GenBank/DDBJ databases">
        <title>Isolation and Characterization of Family Methanocellaceae Species from Potential Methane Hydrate Area Offshore Southwestern Taiwan.</title>
        <authorList>
            <person name="Zhang W.-L."/>
            <person name="Chen W.-C."/>
            <person name="Lai M.-C."/>
            <person name="Chen S.-C."/>
        </authorList>
    </citation>
    <scope>NUCLEOTIDE SEQUENCE [LARGE SCALE GENOMIC DNA]</scope>
    <source>
        <strain evidence="2 3">CWC-04</strain>
    </source>
</reference>
<evidence type="ECO:0000313" key="2">
    <source>
        <dbReference type="EMBL" id="MCD1294484.1"/>
    </source>
</evidence>
<dbReference type="Pfam" id="PF01865">
    <property type="entry name" value="PhoU_div"/>
    <property type="match status" value="1"/>
</dbReference>
<sequence length="228" mass="25676">MTDTLKSIMDLFARSPFRPLNEHAEKVRLTAMKMDEAVKAYLDGDEAKVDTLFKEISTLEHAADHVKHTIRENMPSTLLMPVDRADIINFLKQQDDIANSAEIVSQMLWIKKVNITPAVKEAVLNLESEVMITVNAHVDAVGKIVNLLDSSFSSKRVKEIQSIINEVDTHKHNVDVARVKTIKTIYENEEALGTIGVYHLVELVEELAWVAGHAENASDRIRIIVARR</sequence>
<dbReference type="PANTHER" id="PTHR36536:SF3">
    <property type="entry name" value="UPF0111 PROTEIN HI_1603"/>
    <property type="match status" value="1"/>
</dbReference>